<dbReference type="AlphaFoldDB" id="A0A956M121"/>
<reference evidence="1" key="2">
    <citation type="journal article" date="2021" name="Microbiome">
        <title>Successional dynamics and alternative stable states in a saline activated sludge microbial community over 9 years.</title>
        <authorList>
            <person name="Wang Y."/>
            <person name="Ye J."/>
            <person name="Ju F."/>
            <person name="Liu L."/>
            <person name="Boyd J.A."/>
            <person name="Deng Y."/>
            <person name="Parks D.H."/>
            <person name="Jiang X."/>
            <person name="Yin X."/>
            <person name="Woodcroft B.J."/>
            <person name="Tyson G.W."/>
            <person name="Hugenholtz P."/>
            <person name="Polz M.F."/>
            <person name="Zhang T."/>
        </authorList>
    </citation>
    <scope>NUCLEOTIDE SEQUENCE</scope>
    <source>
        <strain evidence="1">HKST-UBA01</strain>
    </source>
</reference>
<proteinExistence type="predicted"/>
<name>A0A956M121_UNCEI</name>
<gene>
    <name evidence="1" type="ORF">KC729_09460</name>
</gene>
<comment type="caution">
    <text evidence="1">The sequence shown here is derived from an EMBL/GenBank/DDBJ whole genome shotgun (WGS) entry which is preliminary data.</text>
</comment>
<sequence length="117" mass="12926">MSRGGQEPPLVWTVGCSGIKDDIRERGLEVRSWRSIDAMLHAEHGVNRLRTVVLHDESLGNRTLPSTVRAIRSRFPLVDVLLWAPGARAPRVREALQGGIHDVILGRSSSRLADMVA</sequence>
<reference evidence="1" key="1">
    <citation type="submission" date="2020-04" db="EMBL/GenBank/DDBJ databases">
        <authorList>
            <person name="Zhang T."/>
        </authorList>
    </citation>
    <scope>NUCLEOTIDE SEQUENCE</scope>
    <source>
        <strain evidence="1">HKST-UBA01</strain>
    </source>
</reference>
<organism evidence="1 2">
    <name type="scientific">Eiseniibacteriota bacterium</name>
    <dbReference type="NCBI Taxonomy" id="2212470"/>
    <lineage>
        <taxon>Bacteria</taxon>
        <taxon>Candidatus Eiseniibacteriota</taxon>
    </lineage>
</organism>
<protein>
    <submittedName>
        <fullName evidence="1">Uncharacterized protein</fullName>
    </submittedName>
</protein>
<evidence type="ECO:0000313" key="2">
    <source>
        <dbReference type="Proteomes" id="UP000697710"/>
    </source>
</evidence>
<accession>A0A956M121</accession>
<dbReference type="EMBL" id="JAGQHR010000256">
    <property type="protein sequence ID" value="MCA9727896.1"/>
    <property type="molecule type" value="Genomic_DNA"/>
</dbReference>
<feature type="non-terminal residue" evidence="1">
    <location>
        <position position="117"/>
    </location>
</feature>
<dbReference type="Proteomes" id="UP000697710">
    <property type="component" value="Unassembled WGS sequence"/>
</dbReference>
<evidence type="ECO:0000313" key="1">
    <source>
        <dbReference type="EMBL" id="MCA9727896.1"/>
    </source>
</evidence>